<dbReference type="Gene3D" id="3.30.9.100">
    <property type="match status" value="1"/>
</dbReference>
<gene>
    <name evidence="2" type="ORF">GCM10023210_13500</name>
</gene>
<dbReference type="Pfam" id="PF01494">
    <property type="entry name" value="FAD_binding_3"/>
    <property type="match status" value="1"/>
</dbReference>
<evidence type="ECO:0000313" key="2">
    <source>
        <dbReference type="EMBL" id="GAA5089103.1"/>
    </source>
</evidence>
<dbReference type="NCBIfam" id="NF038171">
    <property type="entry name" value="maturase_LodB"/>
    <property type="match status" value="1"/>
</dbReference>
<dbReference type="InterPro" id="IPR050816">
    <property type="entry name" value="Flavin-dep_Halogenase_NPB"/>
</dbReference>
<dbReference type="PANTHER" id="PTHR43747">
    <property type="entry name" value="FAD-BINDING PROTEIN"/>
    <property type="match status" value="1"/>
</dbReference>
<name>A0ABP9M5A4_9FLAO</name>
<evidence type="ECO:0000313" key="3">
    <source>
        <dbReference type="Proteomes" id="UP001500353"/>
    </source>
</evidence>
<dbReference type="EMBL" id="BAABHX010000002">
    <property type="protein sequence ID" value="GAA5089103.1"/>
    <property type="molecule type" value="Genomic_DNA"/>
</dbReference>
<organism evidence="2 3">
    <name type="scientific">Chryseobacterium ginsengisoli</name>
    <dbReference type="NCBI Taxonomy" id="363853"/>
    <lineage>
        <taxon>Bacteria</taxon>
        <taxon>Pseudomonadati</taxon>
        <taxon>Bacteroidota</taxon>
        <taxon>Flavobacteriia</taxon>
        <taxon>Flavobacteriales</taxon>
        <taxon>Weeksellaceae</taxon>
        <taxon>Chryseobacterium group</taxon>
        <taxon>Chryseobacterium</taxon>
    </lineage>
</organism>
<dbReference type="Gene3D" id="3.50.50.60">
    <property type="entry name" value="FAD/NAD(P)-binding domain"/>
    <property type="match status" value="1"/>
</dbReference>
<accession>A0ABP9M5A4</accession>
<dbReference type="Proteomes" id="UP001500353">
    <property type="component" value="Unassembled WGS sequence"/>
</dbReference>
<keyword evidence="3" id="KW-1185">Reference proteome</keyword>
<reference evidence="3" key="1">
    <citation type="journal article" date="2019" name="Int. J. Syst. Evol. Microbiol.">
        <title>The Global Catalogue of Microorganisms (GCM) 10K type strain sequencing project: providing services to taxonomists for standard genome sequencing and annotation.</title>
        <authorList>
            <consortium name="The Broad Institute Genomics Platform"/>
            <consortium name="The Broad Institute Genome Sequencing Center for Infectious Disease"/>
            <person name="Wu L."/>
            <person name="Ma J."/>
        </authorList>
    </citation>
    <scope>NUCLEOTIDE SEQUENCE [LARGE SCALE GENOMIC DNA]</scope>
    <source>
        <strain evidence="3">JCM 18019</strain>
    </source>
</reference>
<dbReference type="RefSeq" id="WP_345201392.1">
    <property type="nucleotide sequence ID" value="NZ_BAABHX010000002.1"/>
</dbReference>
<dbReference type="InterPro" id="IPR002938">
    <property type="entry name" value="FAD-bd"/>
</dbReference>
<evidence type="ECO:0000259" key="1">
    <source>
        <dbReference type="Pfam" id="PF01494"/>
    </source>
</evidence>
<dbReference type="PANTHER" id="PTHR43747:SF1">
    <property type="entry name" value="SLR1998 PROTEIN"/>
    <property type="match status" value="1"/>
</dbReference>
<protein>
    <submittedName>
        <fullName evidence="2">NAD(P)/FAD-dependent oxidoreductase</fullName>
    </submittedName>
</protein>
<proteinExistence type="predicted"/>
<dbReference type="SUPFAM" id="SSF51905">
    <property type="entry name" value="FAD/NAD(P)-binding domain"/>
    <property type="match status" value="1"/>
</dbReference>
<feature type="domain" description="FAD-binding" evidence="1">
    <location>
        <begin position="6"/>
        <end position="323"/>
    </location>
</feature>
<comment type="caution">
    <text evidence="2">The sequence shown here is derived from an EMBL/GenBank/DDBJ whole genome shotgun (WGS) entry which is preliminary data.</text>
</comment>
<dbReference type="InterPro" id="IPR036188">
    <property type="entry name" value="FAD/NAD-bd_sf"/>
</dbReference>
<dbReference type="PRINTS" id="PR00420">
    <property type="entry name" value="RNGMNOXGNASE"/>
</dbReference>
<sequence>MQNLLETNVLIVGGGPAGTSAALSLLKYSDLKVTIVEETNLESIKIGEQVNSSIFDLLTYMGIEKDSFDQNNFIQGYSSTAAWGSDRMMIRDSIFNTETESFQLNREEFDYMLLEKVSEKGGIIFPRTKCLKFDQDENDEWIVELKHETKGNFTIKAKYLIDATGRLGSICRKIGVESKRYDELTAIGKFFYFDESQTIKQDIIIESIEDGWWYCASLPNHKMTLTFFSDANFIKEKRLEKTENWNELLLKTKHIKHKISEASSEGKPWVKNAFSQVSDISSKKNFLAVGDAVASFDPISSMGIGFAISSACHAAKAIIDADFGHENTFRSYQENINAIYSQYLQTKTFFYRKEQRWNDSAFWQKRI</sequence>